<dbReference type="RefSeq" id="WP_114696376.1">
    <property type="nucleotide sequence ID" value="NZ_QQOH01000004.1"/>
</dbReference>
<feature type="chain" id="PRO_5016819731" description="DUF2059 domain-containing protein" evidence="1">
    <location>
        <begin position="22"/>
        <end position="151"/>
    </location>
</feature>
<reference evidence="2 3" key="1">
    <citation type="submission" date="2018-07" db="EMBL/GenBank/DDBJ databases">
        <title>Motiliproteus coralliicola sp. nov., a bacterium isolated from Coral.</title>
        <authorList>
            <person name="Wang G."/>
        </authorList>
    </citation>
    <scope>NUCLEOTIDE SEQUENCE [LARGE SCALE GENOMIC DNA]</scope>
    <source>
        <strain evidence="2 3">C34</strain>
    </source>
</reference>
<organism evidence="2 3">
    <name type="scientific">Motiliproteus coralliicola</name>
    <dbReference type="NCBI Taxonomy" id="2283196"/>
    <lineage>
        <taxon>Bacteria</taxon>
        <taxon>Pseudomonadati</taxon>
        <taxon>Pseudomonadota</taxon>
        <taxon>Gammaproteobacteria</taxon>
        <taxon>Oceanospirillales</taxon>
        <taxon>Oceanospirillaceae</taxon>
        <taxon>Motiliproteus</taxon>
    </lineage>
</organism>
<accession>A0A369WBS9</accession>
<evidence type="ECO:0000313" key="3">
    <source>
        <dbReference type="Proteomes" id="UP000253769"/>
    </source>
</evidence>
<feature type="signal peptide" evidence="1">
    <location>
        <begin position="1"/>
        <end position="21"/>
    </location>
</feature>
<dbReference type="EMBL" id="QQOH01000004">
    <property type="protein sequence ID" value="RDE18761.1"/>
    <property type="molecule type" value="Genomic_DNA"/>
</dbReference>
<keyword evidence="1" id="KW-0732">Signal</keyword>
<proteinExistence type="predicted"/>
<dbReference type="AlphaFoldDB" id="A0A369WBS9"/>
<dbReference type="OrthoDB" id="5508986at2"/>
<protein>
    <recommendedName>
        <fullName evidence="4">DUF2059 domain-containing protein</fullName>
    </recommendedName>
</protein>
<name>A0A369WBS9_9GAMM</name>
<gene>
    <name evidence="2" type="ORF">DV711_14160</name>
</gene>
<evidence type="ECO:0000256" key="1">
    <source>
        <dbReference type="SAM" id="SignalP"/>
    </source>
</evidence>
<sequence>MNLIRSIALTLLCSAPLTAQAQIYTDDLSRCLVESSTHQDKLTLVRWMFSAMALHPSVQSMASINADQRDQANQEVAGLFMQLTTERCLPQLQNAVKYEGPMAMQASFRILGQVAAQELFANPEVKQGMAGLQQHMDNERLQQVLKPLLSQ</sequence>
<evidence type="ECO:0008006" key="4">
    <source>
        <dbReference type="Google" id="ProtNLM"/>
    </source>
</evidence>
<evidence type="ECO:0000313" key="2">
    <source>
        <dbReference type="EMBL" id="RDE18761.1"/>
    </source>
</evidence>
<keyword evidence="3" id="KW-1185">Reference proteome</keyword>
<comment type="caution">
    <text evidence="2">The sequence shown here is derived from an EMBL/GenBank/DDBJ whole genome shotgun (WGS) entry which is preliminary data.</text>
</comment>
<dbReference type="Proteomes" id="UP000253769">
    <property type="component" value="Unassembled WGS sequence"/>
</dbReference>